<evidence type="ECO:0000313" key="7">
    <source>
        <dbReference type="EMBL" id="PSC71627.1"/>
    </source>
</evidence>
<dbReference type="GO" id="GO:0006417">
    <property type="term" value="P:regulation of translation"/>
    <property type="evidence" value="ECO:0007669"/>
    <property type="project" value="TreeGrafter"/>
</dbReference>
<dbReference type="EMBL" id="LHPF02000014">
    <property type="protein sequence ID" value="PSC71627.1"/>
    <property type="molecule type" value="Genomic_DNA"/>
</dbReference>
<dbReference type="OrthoDB" id="1875751at2759"/>
<keyword evidence="2 3" id="KW-0694">RNA-binding</keyword>
<dbReference type="PANTHER" id="PTHR48032:SF6">
    <property type="entry name" value="RNA-BINDING (RRM_RBD_RNP MOTIFS) FAMILY PROTEIN"/>
    <property type="match status" value="1"/>
</dbReference>
<feature type="domain" description="RRM" evidence="6">
    <location>
        <begin position="7"/>
        <end position="80"/>
    </location>
</feature>
<evidence type="ECO:0000256" key="2">
    <source>
        <dbReference type="ARBA" id="ARBA00022884"/>
    </source>
</evidence>
<sequence>MAAKQEGKVFIGGLSWETTDQKLRAYFENYGTVQEAFVSYDKHTGRPRGFGFVVFADPIIADKVISVQHTIDRREVEAKKALPKEESPVSKDQQAAASGQRTKKIFVGGLAATVDEEAFRAYFEEFGQVDDAVVMFDHENKRPRGFGFITFAEEDAVDSVFARGAIQTIHDKQIEIKRAVPRDAMPPSPRTLHRLPHHAPPPSMYELGAPGPSPEMWQRRGPPQQPHYAGARGGGGYGGGGGGYGGGGGGGGGYRGGYGPAPGMHGMGAPHQHHGGYGGGRGGGSMRSPPHHGHGHHSGHSMPPQPFTPPAVVTGIPASMAATPEGAAAIASGQVASLPVMSTPMGVMSPSQSHQLAAMSAAAVQAPLQANQLVSSFNSLPRDVQAAAAAAAAQQLGSPSARYGMPDASSAAAAAAQQQAAAQAQAQAHVAAHNLAELQQQVNLSTSLAQAQLQQAQAAQQQQQAQAAIWS</sequence>
<feature type="compositionally biased region" description="Gly residues" evidence="5">
    <location>
        <begin position="275"/>
        <end position="285"/>
    </location>
</feature>
<feature type="region of interest" description="Disordered" evidence="5">
    <location>
        <begin position="182"/>
        <end position="234"/>
    </location>
</feature>
<feature type="region of interest" description="Disordered" evidence="5">
    <location>
        <begin position="264"/>
        <end position="312"/>
    </location>
</feature>
<dbReference type="AlphaFoldDB" id="A0A2P6VC08"/>
<comment type="caution">
    <text evidence="7">The sequence shown here is derived from an EMBL/GenBank/DDBJ whole genome shotgun (WGS) entry which is preliminary data.</text>
</comment>
<dbReference type="Pfam" id="PF00076">
    <property type="entry name" value="RRM_1"/>
    <property type="match status" value="2"/>
</dbReference>
<accession>A0A2P6VC08</accession>
<dbReference type="GO" id="GO:0003729">
    <property type="term" value="F:mRNA binding"/>
    <property type="evidence" value="ECO:0007669"/>
    <property type="project" value="TreeGrafter"/>
</dbReference>
<gene>
    <name evidence="7" type="ORF">C2E20_5091</name>
</gene>
<reference evidence="7 8" key="1">
    <citation type="journal article" date="2018" name="Plant J.">
        <title>Genome sequences of Chlorella sorokiniana UTEX 1602 and Micractinium conductrix SAG 241.80: implications to maltose excretion by a green alga.</title>
        <authorList>
            <person name="Arriola M.B."/>
            <person name="Velmurugan N."/>
            <person name="Zhang Y."/>
            <person name="Plunkett M.H."/>
            <person name="Hondzo H."/>
            <person name="Barney B.M."/>
        </authorList>
    </citation>
    <scope>NUCLEOTIDE SEQUENCE [LARGE SCALE GENOMIC DNA]</scope>
    <source>
        <strain evidence="7 8">SAG 241.80</strain>
    </source>
</reference>
<feature type="domain" description="RRM" evidence="6">
    <location>
        <begin position="103"/>
        <end position="181"/>
    </location>
</feature>
<protein>
    <submittedName>
        <fullName evidence="7">Heterogeneous nuclear ribonucleo 1-like</fullName>
    </submittedName>
</protein>
<evidence type="ECO:0000256" key="1">
    <source>
        <dbReference type="ARBA" id="ARBA00022737"/>
    </source>
</evidence>
<proteinExistence type="predicted"/>
<evidence type="ECO:0000313" key="8">
    <source>
        <dbReference type="Proteomes" id="UP000239649"/>
    </source>
</evidence>
<dbReference type="Proteomes" id="UP000239649">
    <property type="component" value="Unassembled WGS sequence"/>
</dbReference>
<dbReference type="InterPro" id="IPR000504">
    <property type="entry name" value="RRM_dom"/>
</dbReference>
<dbReference type="SUPFAM" id="SSF54928">
    <property type="entry name" value="RNA-binding domain, RBD"/>
    <property type="match status" value="2"/>
</dbReference>
<keyword evidence="1" id="KW-0677">Repeat</keyword>
<dbReference type="SMART" id="SM00360">
    <property type="entry name" value="RRM"/>
    <property type="match status" value="2"/>
</dbReference>
<feature type="compositionally biased region" description="Basic residues" evidence="5">
    <location>
        <begin position="289"/>
        <end position="299"/>
    </location>
</feature>
<dbReference type="STRING" id="554055.A0A2P6VC08"/>
<organism evidence="7 8">
    <name type="scientific">Micractinium conductrix</name>
    <dbReference type="NCBI Taxonomy" id="554055"/>
    <lineage>
        <taxon>Eukaryota</taxon>
        <taxon>Viridiplantae</taxon>
        <taxon>Chlorophyta</taxon>
        <taxon>core chlorophytes</taxon>
        <taxon>Trebouxiophyceae</taxon>
        <taxon>Chlorellales</taxon>
        <taxon>Chlorellaceae</taxon>
        <taxon>Chlorella clade</taxon>
        <taxon>Micractinium</taxon>
    </lineage>
</organism>
<evidence type="ECO:0000256" key="4">
    <source>
        <dbReference type="SAM" id="Coils"/>
    </source>
</evidence>
<name>A0A2P6VC08_9CHLO</name>
<keyword evidence="4" id="KW-0175">Coiled coil</keyword>
<evidence type="ECO:0000256" key="3">
    <source>
        <dbReference type="PROSITE-ProRule" id="PRU00176"/>
    </source>
</evidence>
<dbReference type="Gene3D" id="3.30.70.330">
    <property type="match status" value="2"/>
</dbReference>
<dbReference type="InterPro" id="IPR012677">
    <property type="entry name" value="Nucleotide-bd_a/b_plait_sf"/>
</dbReference>
<dbReference type="InterPro" id="IPR035979">
    <property type="entry name" value="RBD_domain_sf"/>
</dbReference>
<dbReference type="PANTHER" id="PTHR48032">
    <property type="entry name" value="RNA-BINDING PROTEIN MUSASHI HOMOLOG RBP6"/>
    <property type="match status" value="1"/>
</dbReference>
<feature type="coiled-coil region" evidence="4">
    <location>
        <begin position="421"/>
        <end position="468"/>
    </location>
</feature>
<dbReference type="PROSITE" id="PS50102">
    <property type="entry name" value="RRM"/>
    <property type="match status" value="2"/>
</dbReference>
<evidence type="ECO:0000259" key="6">
    <source>
        <dbReference type="PROSITE" id="PS50102"/>
    </source>
</evidence>
<evidence type="ECO:0000256" key="5">
    <source>
        <dbReference type="SAM" id="MobiDB-lite"/>
    </source>
</evidence>
<keyword evidence="8" id="KW-1185">Reference proteome</keyword>